<evidence type="ECO:0000313" key="15">
    <source>
        <dbReference type="EMBL" id="KAF9451185.1"/>
    </source>
</evidence>
<evidence type="ECO:0000256" key="6">
    <source>
        <dbReference type="ARBA" id="ARBA00022786"/>
    </source>
</evidence>
<name>A0A9P5XI67_9AGAR</name>
<gene>
    <name evidence="15" type="ORF">P691DRAFT_808666</name>
</gene>
<protein>
    <recommendedName>
        <fullName evidence="11">Ubiquitin-conjugating enzyme E2 6</fullName>
        <ecNumber evidence="2">2.3.2.23</ecNumber>
    </recommendedName>
    <alternativeName>
        <fullName evidence="12">E2 ubiquitin-conjugating enzyme 6</fullName>
    </alternativeName>
</protein>
<evidence type="ECO:0000256" key="4">
    <source>
        <dbReference type="ARBA" id="ARBA00022692"/>
    </source>
</evidence>
<keyword evidence="16" id="KW-1185">Reference proteome</keyword>
<dbReference type="SMART" id="SM00212">
    <property type="entry name" value="UBCc"/>
    <property type="match status" value="1"/>
</dbReference>
<dbReference type="InterPro" id="IPR050113">
    <property type="entry name" value="Ub_conjugating_enzyme"/>
</dbReference>
<evidence type="ECO:0000256" key="2">
    <source>
        <dbReference type="ARBA" id="ARBA00012486"/>
    </source>
</evidence>
<dbReference type="InterPro" id="IPR016135">
    <property type="entry name" value="UBQ-conjugating_enzyme/RWD"/>
</dbReference>
<keyword evidence="6" id="KW-0833">Ubl conjugation pathway</keyword>
<evidence type="ECO:0000256" key="1">
    <source>
        <dbReference type="ARBA" id="ARBA00004586"/>
    </source>
</evidence>
<feature type="region of interest" description="Disordered" evidence="13">
    <location>
        <begin position="164"/>
        <end position="243"/>
    </location>
</feature>
<evidence type="ECO:0000256" key="12">
    <source>
        <dbReference type="ARBA" id="ARBA00042181"/>
    </source>
</evidence>
<evidence type="ECO:0000313" key="16">
    <source>
        <dbReference type="Proteomes" id="UP000807342"/>
    </source>
</evidence>
<feature type="domain" description="UBC core" evidence="14">
    <location>
        <begin position="5"/>
        <end position="162"/>
    </location>
</feature>
<evidence type="ECO:0000256" key="3">
    <source>
        <dbReference type="ARBA" id="ARBA00022679"/>
    </source>
</evidence>
<evidence type="ECO:0000259" key="14">
    <source>
        <dbReference type="PROSITE" id="PS50127"/>
    </source>
</evidence>
<dbReference type="EC" id="2.3.2.23" evidence="2"/>
<dbReference type="Proteomes" id="UP000807342">
    <property type="component" value="Unassembled WGS sequence"/>
</dbReference>
<dbReference type="GO" id="GO:0061631">
    <property type="term" value="F:ubiquitin conjugating enzyme activity"/>
    <property type="evidence" value="ECO:0007669"/>
    <property type="project" value="UniProtKB-EC"/>
</dbReference>
<keyword evidence="9" id="KW-1133">Transmembrane helix</keyword>
<dbReference type="SUPFAM" id="SSF54495">
    <property type="entry name" value="UBC-like"/>
    <property type="match status" value="1"/>
</dbReference>
<dbReference type="PROSITE" id="PS50127">
    <property type="entry name" value="UBC_2"/>
    <property type="match status" value="1"/>
</dbReference>
<dbReference type="GO" id="GO:0005789">
    <property type="term" value="C:endoplasmic reticulum membrane"/>
    <property type="evidence" value="ECO:0007669"/>
    <property type="project" value="UniProtKB-SubCell"/>
</dbReference>
<evidence type="ECO:0000256" key="10">
    <source>
        <dbReference type="ARBA" id="ARBA00023136"/>
    </source>
</evidence>
<dbReference type="Pfam" id="PF00179">
    <property type="entry name" value="UQ_con"/>
    <property type="match status" value="1"/>
</dbReference>
<accession>A0A9P5XI67</accession>
<evidence type="ECO:0000256" key="13">
    <source>
        <dbReference type="SAM" id="MobiDB-lite"/>
    </source>
</evidence>
<dbReference type="GO" id="GO:0005524">
    <property type="term" value="F:ATP binding"/>
    <property type="evidence" value="ECO:0007669"/>
    <property type="project" value="UniProtKB-KW"/>
</dbReference>
<evidence type="ECO:0000256" key="11">
    <source>
        <dbReference type="ARBA" id="ARBA00039885"/>
    </source>
</evidence>
<dbReference type="FunFam" id="3.10.110.10:FF:000023">
    <property type="entry name" value="Ubiquitin-conjugating enzyme E2 J2"/>
    <property type="match status" value="1"/>
</dbReference>
<keyword evidence="10" id="KW-0472">Membrane</keyword>
<dbReference type="EMBL" id="MU151090">
    <property type="protein sequence ID" value="KAF9451185.1"/>
    <property type="molecule type" value="Genomic_DNA"/>
</dbReference>
<feature type="compositionally biased region" description="Low complexity" evidence="13">
    <location>
        <begin position="175"/>
        <end position="191"/>
    </location>
</feature>
<evidence type="ECO:0000256" key="5">
    <source>
        <dbReference type="ARBA" id="ARBA00022741"/>
    </source>
</evidence>
<keyword evidence="7" id="KW-0256">Endoplasmic reticulum</keyword>
<keyword evidence="5" id="KW-0547">Nucleotide-binding</keyword>
<dbReference type="InterPro" id="IPR000608">
    <property type="entry name" value="UBC"/>
</dbReference>
<dbReference type="Gene3D" id="3.10.110.10">
    <property type="entry name" value="Ubiquitin Conjugating Enzyme"/>
    <property type="match status" value="1"/>
</dbReference>
<dbReference type="OrthoDB" id="1158011at2759"/>
<keyword evidence="8" id="KW-0067">ATP-binding</keyword>
<evidence type="ECO:0000256" key="7">
    <source>
        <dbReference type="ARBA" id="ARBA00022824"/>
    </source>
</evidence>
<comment type="caution">
    <text evidence="15">The sequence shown here is derived from an EMBL/GenBank/DDBJ whole genome shotgun (WGS) entry which is preliminary data.</text>
</comment>
<dbReference type="AlphaFoldDB" id="A0A9P5XI67"/>
<organism evidence="15 16">
    <name type="scientific">Macrolepiota fuliginosa MF-IS2</name>
    <dbReference type="NCBI Taxonomy" id="1400762"/>
    <lineage>
        <taxon>Eukaryota</taxon>
        <taxon>Fungi</taxon>
        <taxon>Dikarya</taxon>
        <taxon>Basidiomycota</taxon>
        <taxon>Agaricomycotina</taxon>
        <taxon>Agaricomycetes</taxon>
        <taxon>Agaricomycetidae</taxon>
        <taxon>Agaricales</taxon>
        <taxon>Agaricineae</taxon>
        <taxon>Agaricaceae</taxon>
        <taxon>Macrolepiota</taxon>
    </lineage>
</organism>
<evidence type="ECO:0000256" key="8">
    <source>
        <dbReference type="ARBA" id="ARBA00022840"/>
    </source>
</evidence>
<feature type="compositionally biased region" description="Low complexity" evidence="13">
    <location>
        <begin position="221"/>
        <end position="232"/>
    </location>
</feature>
<sequence>MASKAAHKRLNKEYVAMQKEPPPFVWAVPDEKNILTWDYIIRGPPDSPYAGGEYHGQLVFPSEYPFKPPGIKMITPSGRFQPDKKICFSMSDFHPGTWNPAWSVATILTGLLSFMLSDEMTTGSLNSSEDVRRAYAARSHEWNLAQPRFREVFPEYCTPSPCDLPNMAQKERGKTPPAASPSSQATSSSPAVRETNPANPVAPQSEAGPGTPTALPSNPKSTTARTTGSSAGPGSGNKQEEARTAAAGWAASWSQLLWEKWRWGALIALAVLVSRFSSSV</sequence>
<reference evidence="15" key="1">
    <citation type="submission" date="2020-11" db="EMBL/GenBank/DDBJ databases">
        <authorList>
            <consortium name="DOE Joint Genome Institute"/>
            <person name="Ahrendt S."/>
            <person name="Riley R."/>
            <person name="Andreopoulos W."/>
            <person name="Labutti K."/>
            <person name="Pangilinan J."/>
            <person name="Ruiz-Duenas F.J."/>
            <person name="Barrasa J.M."/>
            <person name="Sanchez-Garcia M."/>
            <person name="Camarero S."/>
            <person name="Miyauchi S."/>
            <person name="Serrano A."/>
            <person name="Linde D."/>
            <person name="Babiker R."/>
            <person name="Drula E."/>
            <person name="Ayuso-Fernandez I."/>
            <person name="Pacheco R."/>
            <person name="Padilla G."/>
            <person name="Ferreira P."/>
            <person name="Barriuso J."/>
            <person name="Kellner H."/>
            <person name="Castanera R."/>
            <person name="Alfaro M."/>
            <person name="Ramirez L."/>
            <person name="Pisabarro A.G."/>
            <person name="Kuo A."/>
            <person name="Tritt A."/>
            <person name="Lipzen A."/>
            <person name="He G."/>
            <person name="Yan M."/>
            <person name="Ng V."/>
            <person name="Cullen D."/>
            <person name="Martin F."/>
            <person name="Rosso M.-N."/>
            <person name="Henrissat B."/>
            <person name="Hibbett D."/>
            <person name="Martinez A.T."/>
            <person name="Grigoriev I.V."/>
        </authorList>
    </citation>
    <scope>NUCLEOTIDE SEQUENCE</scope>
    <source>
        <strain evidence="15">MF-IS2</strain>
    </source>
</reference>
<comment type="subcellular location">
    <subcellularLocation>
        <location evidence="1">Endoplasmic reticulum membrane</location>
    </subcellularLocation>
</comment>
<dbReference type="CDD" id="cd23799">
    <property type="entry name" value="UBCc_UBE2J"/>
    <property type="match status" value="1"/>
</dbReference>
<keyword evidence="4" id="KW-0812">Transmembrane</keyword>
<evidence type="ECO:0000256" key="9">
    <source>
        <dbReference type="ARBA" id="ARBA00022989"/>
    </source>
</evidence>
<dbReference type="PANTHER" id="PTHR24067">
    <property type="entry name" value="UBIQUITIN-CONJUGATING ENZYME E2"/>
    <property type="match status" value="1"/>
</dbReference>
<keyword evidence="3" id="KW-0808">Transferase</keyword>
<proteinExistence type="predicted"/>